<dbReference type="EMBL" id="CP032157">
    <property type="protein sequence ID" value="AXY72550.1"/>
    <property type="molecule type" value="Genomic_DNA"/>
</dbReference>
<protein>
    <submittedName>
        <fullName evidence="1">Uncharacterized protein</fullName>
    </submittedName>
</protein>
<proteinExistence type="predicted"/>
<reference evidence="1 2" key="1">
    <citation type="submission" date="2018-09" db="EMBL/GenBank/DDBJ databases">
        <title>Genome sequencing of strain 6GH32-13.</title>
        <authorList>
            <person name="Weon H.-Y."/>
            <person name="Heo J."/>
            <person name="Kwon S.-W."/>
        </authorList>
    </citation>
    <scope>NUCLEOTIDE SEQUENCE [LARGE SCALE GENOMIC DNA]</scope>
    <source>
        <strain evidence="1 2">5GH32-13</strain>
    </source>
</reference>
<dbReference type="AlphaFoldDB" id="A0A3B7MH59"/>
<dbReference type="Proteomes" id="UP000263900">
    <property type="component" value="Chromosome"/>
</dbReference>
<dbReference type="KEGG" id="pseg:D3H65_00520"/>
<gene>
    <name evidence="1" type="ORF">D3H65_00520</name>
</gene>
<evidence type="ECO:0000313" key="2">
    <source>
        <dbReference type="Proteomes" id="UP000263900"/>
    </source>
</evidence>
<organism evidence="1 2">
    <name type="scientific">Paraflavitalea soli</name>
    <dbReference type="NCBI Taxonomy" id="2315862"/>
    <lineage>
        <taxon>Bacteria</taxon>
        <taxon>Pseudomonadati</taxon>
        <taxon>Bacteroidota</taxon>
        <taxon>Chitinophagia</taxon>
        <taxon>Chitinophagales</taxon>
        <taxon>Chitinophagaceae</taxon>
        <taxon>Paraflavitalea</taxon>
    </lineage>
</organism>
<keyword evidence="2" id="KW-1185">Reference proteome</keyword>
<evidence type="ECO:0000313" key="1">
    <source>
        <dbReference type="EMBL" id="AXY72550.1"/>
    </source>
</evidence>
<name>A0A3B7MH59_9BACT</name>
<sequence>MINYQYLNCKKGMATFITVLPGGGPNDPHEAVQGCHFQEPLMRFNFFNSQFQQTFPKSSTDQDLGTKQITNIKTGSKITCRVFRLQQTHPIIPQITVPGCQHVQALGFTKEVENLVEDFNFIAKEKLKLKKQAKKLKDLRK</sequence>
<accession>A0A3B7MH59</accession>